<dbReference type="Pfam" id="PF03237">
    <property type="entry name" value="Terminase_6N"/>
    <property type="match status" value="1"/>
</dbReference>
<feature type="domain" description="Terminase large subunit gp17-like C-terminal" evidence="2">
    <location>
        <begin position="248"/>
        <end position="391"/>
    </location>
</feature>
<evidence type="ECO:0000259" key="2">
    <source>
        <dbReference type="Pfam" id="PF17289"/>
    </source>
</evidence>
<dbReference type="InterPro" id="IPR027417">
    <property type="entry name" value="P-loop_NTPase"/>
</dbReference>
<dbReference type="Pfam" id="PF17289">
    <property type="entry name" value="Terminase_6C"/>
    <property type="match status" value="1"/>
</dbReference>
<dbReference type="SUPFAM" id="SSF52540">
    <property type="entry name" value="P-loop containing nucleoside triphosphate hydrolases"/>
    <property type="match status" value="1"/>
</dbReference>
<dbReference type="Gene3D" id="3.40.50.300">
    <property type="entry name" value="P-loop containing nucleotide triphosphate hydrolases"/>
    <property type="match status" value="1"/>
</dbReference>
<dbReference type="AlphaFoldDB" id="A0A1Y1T2X5"/>
<keyword evidence="4" id="KW-1185">Reference proteome</keyword>
<name>A0A1Y1T2X5_9FLAO</name>
<sequence length="412" mass="46278">MDVKLYTPHAKQLEVHHSCDDLSYLFTVVCAGRQTGKSTLAQNQAIKWALEHDDVVIMWVTPFQSQANKAYKEILKLLTNAPFVASHKAAQGDTEIIFTNGTVIKFRSAGAENALRGETVHFLVMDEAAFIKKTTFDEVIFPMLSTSGQKVLIISTPKGKNNWFYEKFLDGKKTKETSTKSFHFNYMDNPHTSKFVVATAKASLTPTAFGQEYLAEFVDGAAVIENIEECCSGRMQLLPKEGEIYFAGIDLALKNDYTVFSVVDSTGNLVYFDRFNQVTAPQLKERLVTNLNAWKPQNTLIEVNNMGQVIYDDLKSIYKVKNIQPWLTSHTSKNNIITKLINAFSSKDIICPNDQNLKEELDVFTMIVTPSGKATYKATEGFHDDIVMSLAIAREAQTHAGNNQFNLKFVNY</sequence>
<protein>
    <recommendedName>
        <fullName evidence="2">Terminase large subunit gp17-like C-terminal domain-containing protein</fullName>
    </recommendedName>
</protein>
<organism evidence="3 4">
    <name type="scientific">Zunongwangia atlantica 22II14-10F7</name>
    <dbReference type="NCBI Taxonomy" id="1185767"/>
    <lineage>
        <taxon>Bacteria</taxon>
        <taxon>Pseudomonadati</taxon>
        <taxon>Bacteroidota</taxon>
        <taxon>Flavobacteriia</taxon>
        <taxon>Flavobacteriales</taxon>
        <taxon>Flavobacteriaceae</taxon>
        <taxon>Zunongwangia</taxon>
    </lineage>
</organism>
<accession>A0A1Y1T2X5</accession>
<dbReference type="Gene3D" id="3.30.420.240">
    <property type="match status" value="1"/>
</dbReference>
<keyword evidence="1" id="KW-1188">Viral release from host cell</keyword>
<dbReference type="InterPro" id="IPR035421">
    <property type="entry name" value="Terminase_6C"/>
</dbReference>
<dbReference type="Proteomes" id="UP000192746">
    <property type="component" value="Unassembled WGS sequence"/>
</dbReference>
<dbReference type="EMBL" id="ARYN01000009">
    <property type="protein sequence ID" value="ORL45389.1"/>
    <property type="molecule type" value="Genomic_DNA"/>
</dbReference>
<evidence type="ECO:0000256" key="1">
    <source>
        <dbReference type="ARBA" id="ARBA00022612"/>
    </source>
</evidence>
<evidence type="ECO:0000313" key="3">
    <source>
        <dbReference type="EMBL" id="ORL45389.1"/>
    </source>
</evidence>
<dbReference type="STRING" id="1185767.IIF7_11223"/>
<gene>
    <name evidence="3" type="ORF">IIF7_11223</name>
</gene>
<reference evidence="3 4" key="1">
    <citation type="submission" date="2013-04" db="EMBL/GenBank/DDBJ databases">
        <title>Zunongwangia sp. 22II14-10F7 Genome Sequencing.</title>
        <authorList>
            <person name="Lai Q."/>
            <person name="Shao Z."/>
        </authorList>
    </citation>
    <scope>NUCLEOTIDE SEQUENCE [LARGE SCALE GENOMIC DNA]</scope>
    <source>
        <strain evidence="3 4">22II14-10F7</strain>
    </source>
</reference>
<dbReference type="OrthoDB" id="6605127at2"/>
<proteinExistence type="predicted"/>
<dbReference type="RefSeq" id="WP_084841783.1">
    <property type="nucleotide sequence ID" value="NZ_ARYN01000009.1"/>
</dbReference>
<comment type="caution">
    <text evidence="3">The sequence shown here is derived from an EMBL/GenBank/DDBJ whole genome shotgun (WGS) entry which is preliminary data.</text>
</comment>
<evidence type="ECO:0000313" key="4">
    <source>
        <dbReference type="Proteomes" id="UP000192746"/>
    </source>
</evidence>